<evidence type="ECO:0000313" key="3">
    <source>
        <dbReference type="EMBL" id="KAK4309517.1"/>
    </source>
</evidence>
<keyword evidence="1" id="KW-0732">Signal</keyword>
<name>A0AAE1PM14_9EUCA</name>
<organism evidence="3 4">
    <name type="scientific">Petrolisthes manimaculis</name>
    <dbReference type="NCBI Taxonomy" id="1843537"/>
    <lineage>
        <taxon>Eukaryota</taxon>
        <taxon>Metazoa</taxon>
        <taxon>Ecdysozoa</taxon>
        <taxon>Arthropoda</taxon>
        <taxon>Crustacea</taxon>
        <taxon>Multicrustacea</taxon>
        <taxon>Malacostraca</taxon>
        <taxon>Eumalacostraca</taxon>
        <taxon>Eucarida</taxon>
        <taxon>Decapoda</taxon>
        <taxon>Pleocyemata</taxon>
        <taxon>Anomura</taxon>
        <taxon>Galatheoidea</taxon>
        <taxon>Porcellanidae</taxon>
        <taxon>Petrolisthes</taxon>
    </lineage>
</organism>
<accession>A0AAE1PM14</accession>
<evidence type="ECO:0000259" key="2">
    <source>
        <dbReference type="Pfam" id="PF01369"/>
    </source>
</evidence>
<comment type="caution">
    <text evidence="3">The sequence shown here is derived from an EMBL/GenBank/DDBJ whole genome shotgun (WGS) entry which is preliminary data.</text>
</comment>
<dbReference type="Pfam" id="PF01369">
    <property type="entry name" value="Sec7"/>
    <property type="match status" value="1"/>
</dbReference>
<dbReference type="AlphaFoldDB" id="A0AAE1PM14"/>
<dbReference type="GO" id="GO:0032012">
    <property type="term" value="P:regulation of ARF protein signal transduction"/>
    <property type="evidence" value="ECO:0007669"/>
    <property type="project" value="InterPro"/>
</dbReference>
<gene>
    <name evidence="3" type="ORF">Pmani_018869</name>
</gene>
<protein>
    <recommendedName>
        <fullName evidence="2">SEC7 domain-containing protein</fullName>
    </recommendedName>
</protein>
<dbReference type="InterPro" id="IPR035999">
    <property type="entry name" value="Sec7_dom_sf"/>
</dbReference>
<dbReference type="EMBL" id="JAWZYT010001740">
    <property type="protein sequence ID" value="KAK4309517.1"/>
    <property type="molecule type" value="Genomic_DNA"/>
</dbReference>
<evidence type="ECO:0000256" key="1">
    <source>
        <dbReference type="SAM" id="SignalP"/>
    </source>
</evidence>
<sequence length="79" mass="8993">MDFSGLELVLALRLLLERFVLVSNEGSWESNQLVLLLKIFGSRYIECNSHHPFIRNPDAASTLAILAVFIHMMTFKKDA</sequence>
<feature type="domain" description="SEC7" evidence="2">
    <location>
        <begin position="1"/>
        <end position="74"/>
    </location>
</feature>
<dbReference type="InterPro" id="IPR023394">
    <property type="entry name" value="Sec7_C_sf"/>
</dbReference>
<keyword evidence="4" id="KW-1185">Reference proteome</keyword>
<dbReference type="SUPFAM" id="SSF48425">
    <property type="entry name" value="Sec7 domain"/>
    <property type="match status" value="1"/>
</dbReference>
<dbReference type="GO" id="GO:0005085">
    <property type="term" value="F:guanyl-nucleotide exchange factor activity"/>
    <property type="evidence" value="ECO:0007669"/>
    <property type="project" value="InterPro"/>
</dbReference>
<reference evidence="3" key="1">
    <citation type="submission" date="2023-11" db="EMBL/GenBank/DDBJ databases">
        <title>Genome assemblies of two species of porcelain crab, Petrolisthes cinctipes and Petrolisthes manimaculis (Anomura: Porcellanidae).</title>
        <authorList>
            <person name="Angst P."/>
        </authorList>
    </citation>
    <scope>NUCLEOTIDE SEQUENCE</scope>
    <source>
        <strain evidence="3">PB745_02</strain>
        <tissue evidence="3">Gill</tissue>
    </source>
</reference>
<dbReference type="Proteomes" id="UP001292094">
    <property type="component" value="Unassembled WGS sequence"/>
</dbReference>
<feature type="chain" id="PRO_5042103123" description="SEC7 domain-containing protein" evidence="1">
    <location>
        <begin position="23"/>
        <end position="79"/>
    </location>
</feature>
<feature type="signal peptide" evidence="1">
    <location>
        <begin position="1"/>
        <end position="22"/>
    </location>
</feature>
<evidence type="ECO:0000313" key="4">
    <source>
        <dbReference type="Proteomes" id="UP001292094"/>
    </source>
</evidence>
<dbReference type="InterPro" id="IPR000904">
    <property type="entry name" value="Sec7_dom"/>
</dbReference>
<proteinExistence type="predicted"/>
<dbReference type="Gene3D" id="1.10.1000.11">
    <property type="entry name" value="Arf Nucleotide-binding Site Opener,domain 2"/>
    <property type="match status" value="1"/>
</dbReference>